<dbReference type="PANTHER" id="PTHR11630">
    <property type="entry name" value="DNA REPLICATION LICENSING FACTOR MCM FAMILY MEMBER"/>
    <property type="match status" value="1"/>
</dbReference>
<evidence type="ECO:0000313" key="9">
    <source>
        <dbReference type="EMBL" id="KTG09520.1"/>
    </source>
</evidence>
<sequence>MNKMQNIARSEKFGAHDVPDPIDAPYESSELKDKAKRVASRLSDTDRDEHGGVATVDIDAVMHVDEDFGKKVVYGGWSRVKAMFWLYHILTTSPYSFADVNLVNAPVSKQTTIGAIRANEVRSGDLVTVKGEVISASDNSKADVDGHFRCKQCGFERESVHQDILRDKLTEPGRCEGCESTDWFHYGRGDTIATQTLLVEESENTDSVELSDILVRVHGGLVGMVESGEHVEITGLVYDEYENHDDIHSKARFYALGFERVAGDLDLDVDDEEADEIRKEVEQDGFYEKLVASFAPNLIDLDAQKRGLIATTLTGGDIPVRDDSIRGDSHTLFVGDPGNGKSAAIKWLNKVIPRGDLASADNSSTKGLTATAVKDERIPQEYTLRAGHIVRCNGGVALIDELDKNDNGDLNELHTPMEDGVVRRAVGGQKRSMAAKCRIVAAANPVDNEFNDWDTIADQFDFPGSILSRFDLIYAFESKSMADVGEDLADNLADGIIDAQTEADGSGEDVELDSDLFDKEWFTKFIHLAWQITPIFSREATETIKRGWMETIDENGDVAAREYEALFRLSRGMARMRLSETVEAIDAERAIEVWKESLDTYAFADGEYDLSIKNDGLPESETSLKMDLKQAIEEREDDDHRGRGAYVHDVVDALEVEYENERIWSRLNRMRESGLVYRPDDDDYYRVSGGSR</sequence>
<evidence type="ECO:0000256" key="4">
    <source>
        <dbReference type="ARBA" id="ARBA00022840"/>
    </source>
</evidence>
<feature type="domain" description="MCM C-terminal AAA(+) ATPase" evidence="8">
    <location>
        <begin position="286"/>
        <end position="492"/>
    </location>
</feature>
<feature type="region of interest" description="Disordered" evidence="7">
    <location>
        <begin position="1"/>
        <end position="31"/>
    </location>
</feature>
<dbReference type="PRINTS" id="PR01657">
    <property type="entry name" value="MCMFAMILY"/>
</dbReference>
<keyword evidence="5 6" id="KW-0238">DNA-binding</keyword>
<dbReference type="PANTHER" id="PTHR11630:SF66">
    <property type="entry name" value="DNA REPLICATION LICENSING FACTOR MCM4"/>
    <property type="match status" value="1"/>
</dbReference>
<dbReference type="STRING" id="1514971.AUR64_17285"/>
<dbReference type="GO" id="GO:0006260">
    <property type="term" value="P:DNA replication"/>
    <property type="evidence" value="ECO:0007669"/>
    <property type="project" value="UniProtKB-KW"/>
</dbReference>
<keyword evidence="4 6" id="KW-0067">ATP-binding</keyword>
<dbReference type="PROSITE" id="PS50051">
    <property type="entry name" value="MCM_2"/>
    <property type="match status" value="1"/>
</dbReference>
<evidence type="ECO:0000256" key="1">
    <source>
        <dbReference type="ARBA" id="ARBA00008010"/>
    </source>
</evidence>
<dbReference type="InterPro" id="IPR027417">
    <property type="entry name" value="P-loop_NTPase"/>
</dbReference>
<dbReference type="Gene3D" id="3.40.50.300">
    <property type="entry name" value="P-loop containing nucleotide triphosphate hydrolases"/>
    <property type="match status" value="1"/>
</dbReference>
<dbReference type="GO" id="GO:0017116">
    <property type="term" value="F:single-stranded DNA helicase activity"/>
    <property type="evidence" value="ECO:0007669"/>
    <property type="project" value="TreeGrafter"/>
</dbReference>
<dbReference type="Gene3D" id="2.20.28.10">
    <property type="match status" value="1"/>
</dbReference>
<evidence type="ECO:0000259" key="8">
    <source>
        <dbReference type="PROSITE" id="PS50051"/>
    </source>
</evidence>
<accession>A0A0W1R8E9</accession>
<dbReference type="SUPFAM" id="SSF50249">
    <property type="entry name" value="Nucleic acid-binding proteins"/>
    <property type="match status" value="1"/>
</dbReference>
<proteinExistence type="inferred from homology"/>
<dbReference type="InterPro" id="IPR033762">
    <property type="entry name" value="MCM_OB"/>
</dbReference>
<dbReference type="Pfam" id="PF17855">
    <property type="entry name" value="MCM_lid"/>
    <property type="match status" value="1"/>
</dbReference>
<reference evidence="9 10" key="1">
    <citation type="submission" date="2015-12" db="EMBL/GenBank/DDBJ databases">
        <title>Haloprofundus marisrubri gen. nov., sp. nov., an extremely halophilic archaeon isolated from the Discovery deep brine-seawater interface in the Red Sea.</title>
        <authorList>
            <person name="Zhang G."/>
            <person name="Stingl U."/>
            <person name="Rashid M."/>
        </authorList>
    </citation>
    <scope>NUCLEOTIDE SEQUENCE [LARGE SCALE GENOMIC DNA]</scope>
    <source>
        <strain evidence="9 10">SB9</strain>
    </source>
</reference>
<organism evidence="9 10">
    <name type="scientific">Haloprofundus marisrubri</name>
    <dbReference type="NCBI Taxonomy" id="1514971"/>
    <lineage>
        <taxon>Archaea</taxon>
        <taxon>Methanobacteriati</taxon>
        <taxon>Methanobacteriota</taxon>
        <taxon>Stenosarchaea group</taxon>
        <taxon>Halobacteria</taxon>
        <taxon>Halobacteriales</taxon>
        <taxon>Haloferacaceae</taxon>
        <taxon>Haloprofundus</taxon>
    </lineage>
</organism>
<dbReference type="GO" id="GO:0005524">
    <property type="term" value="F:ATP binding"/>
    <property type="evidence" value="ECO:0007669"/>
    <property type="project" value="UniProtKB-KW"/>
</dbReference>
<dbReference type="Gene3D" id="1.10.10.10">
    <property type="entry name" value="Winged helix-like DNA-binding domain superfamily/Winged helix DNA-binding domain"/>
    <property type="match status" value="1"/>
</dbReference>
<dbReference type="SMART" id="SM00350">
    <property type="entry name" value="MCM"/>
    <property type="match status" value="1"/>
</dbReference>
<dbReference type="AlphaFoldDB" id="A0A0W1R8E9"/>
<feature type="compositionally biased region" description="Basic and acidic residues" evidence="7">
    <location>
        <begin position="9"/>
        <end position="19"/>
    </location>
</feature>
<dbReference type="InterPro" id="IPR041562">
    <property type="entry name" value="MCM_lid"/>
</dbReference>
<evidence type="ECO:0000313" key="10">
    <source>
        <dbReference type="Proteomes" id="UP000054387"/>
    </source>
</evidence>
<evidence type="ECO:0000256" key="6">
    <source>
        <dbReference type="RuleBase" id="RU004070"/>
    </source>
</evidence>
<dbReference type="InterPro" id="IPR031327">
    <property type="entry name" value="MCM"/>
</dbReference>
<evidence type="ECO:0000256" key="3">
    <source>
        <dbReference type="ARBA" id="ARBA00022741"/>
    </source>
</evidence>
<dbReference type="Gene3D" id="2.40.50.140">
    <property type="entry name" value="Nucleic acid-binding proteins"/>
    <property type="match status" value="1"/>
</dbReference>
<keyword evidence="3 6" id="KW-0547">Nucleotide-binding</keyword>
<evidence type="ECO:0000256" key="2">
    <source>
        <dbReference type="ARBA" id="ARBA00022705"/>
    </source>
</evidence>
<dbReference type="GO" id="GO:0003697">
    <property type="term" value="F:single-stranded DNA binding"/>
    <property type="evidence" value="ECO:0007669"/>
    <property type="project" value="TreeGrafter"/>
</dbReference>
<dbReference type="SUPFAM" id="SSF52540">
    <property type="entry name" value="P-loop containing nucleoside triphosphate hydrolases"/>
    <property type="match status" value="1"/>
</dbReference>
<dbReference type="InterPro" id="IPR001208">
    <property type="entry name" value="MCM_dom"/>
</dbReference>
<dbReference type="InterPro" id="IPR036388">
    <property type="entry name" value="WH-like_DNA-bd_sf"/>
</dbReference>
<dbReference type="Pfam" id="PF00493">
    <property type="entry name" value="MCM"/>
    <property type="match status" value="1"/>
</dbReference>
<dbReference type="Pfam" id="PF17207">
    <property type="entry name" value="MCM_OB"/>
    <property type="match status" value="1"/>
</dbReference>
<dbReference type="PROSITE" id="PS00847">
    <property type="entry name" value="MCM_1"/>
    <property type="match status" value="1"/>
</dbReference>
<evidence type="ECO:0000256" key="5">
    <source>
        <dbReference type="ARBA" id="ARBA00023125"/>
    </source>
</evidence>
<dbReference type="GO" id="GO:0042555">
    <property type="term" value="C:MCM complex"/>
    <property type="evidence" value="ECO:0007669"/>
    <property type="project" value="TreeGrafter"/>
</dbReference>
<evidence type="ECO:0000256" key="7">
    <source>
        <dbReference type="SAM" id="MobiDB-lite"/>
    </source>
</evidence>
<dbReference type="Proteomes" id="UP000054387">
    <property type="component" value="Unassembled WGS sequence"/>
</dbReference>
<comment type="caution">
    <text evidence="9">The sequence shown here is derived from an EMBL/GenBank/DDBJ whole genome shotgun (WGS) entry which is preliminary data.</text>
</comment>
<protein>
    <recommendedName>
        <fullName evidence="8">MCM C-terminal AAA(+) ATPase domain-containing protein</fullName>
    </recommendedName>
</protein>
<dbReference type="InterPro" id="IPR012340">
    <property type="entry name" value="NA-bd_OB-fold"/>
</dbReference>
<keyword evidence="10" id="KW-1185">Reference proteome</keyword>
<dbReference type="InterPro" id="IPR018525">
    <property type="entry name" value="MCM_CS"/>
</dbReference>
<name>A0A0W1R8E9_9EURY</name>
<gene>
    <name evidence="9" type="ORF">AUR64_17285</name>
</gene>
<dbReference type="EMBL" id="LOPU01000029">
    <property type="protein sequence ID" value="KTG09520.1"/>
    <property type="molecule type" value="Genomic_DNA"/>
</dbReference>
<comment type="similarity">
    <text evidence="1 6">Belongs to the MCM family.</text>
</comment>
<keyword evidence="2" id="KW-0235">DNA replication</keyword>